<proteinExistence type="predicted"/>
<reference evidence="2" key="1">
    <citation type="submission" date="2012-02" db="EMBL/GenBank/DDBJ databases">
        <title>Whole genome shotgun sequence of Gordonia otitidis NBRC 100426.</title>
        <authorList>
            <person name="Yoshida I."/>
            <person name="Hosoyama A."/>
            <person name="Tsuchikane K."/>
            <person name="Katsumata H."/>
            <person name="Yamazaki S."/>
            <person name="Fujita N."/>
        </authorList>
    </citation>
    <scope>NUCLEOTIDE SEQUENCE [LARGE SCALE GENOMIC DNA]</scope>
    <source>
        <strain evidence="2">NBRC 100426</strain>
    </source>
</reference>
<dbReference type="PANTHER" id="PTHR43798">
    <property type="entry name" value="MONOACYLGLYCEROL LIPASE"/>
    <property type="match status" value="1"/>
</dbReference>
<accession>H5TN69</accession>
<keyword evidence="3" id="KW-1185">Reference proteome</keyword>
<dbReference type="Pfam" id="PF12146">
    <property type="entry name" value="Hydrolase_4"/>
    <property type="match status" value="1"/>
</dbReference>
<dbReference type="STRING" id="1108044.GOOTI_130_00200"/>
<dbReference type="InterPro" id="IPR022742">
    <property type="entry name" value="Hydrolase_4"/>
</dbReference>
<dbReference type="OrthoDB" id="5422338at2"/>
<dbReference type="AlphaFoldDB" id="H5TN69"/>
<dbReference type="Proteomes" id="UP000005038">
    <property type="component" value="Unassembled WGS sequence"/>
</dbReference>
<dbReference type="EMBL" id="BAFB01000130">
    <property type="protein sequence ID" value="GAB34927.1"/>
    <property type="molecule type" value="Genomic_DNA"/>
</dbReference>
<evidence type="ECO:0000313" key="2">
    <source>
        <dbReference type="EMBL" id="GAB34927.1"/>
    </source>
</evidence>
<dbReference type="InterPro" id="IPR050266">
    <property type="entry name" value="AB_hydrolase_sf"/>
</dbReference>
<dbReference type="InterPro" id="IPR029058">
    <property type="entry name" value="AB_hydrolase_fold"/>
</dbReference>
<dbReference type="PANTHER" id="PTHR43798:SF33">
    <property type="entry name" value="HYDROLASE, PUTATIVE (AFU_ORTHOLOGUE AFUA_2G14860)-RELATED"/>
    <property type="match status" value="1"/>
</dbReference>
<protein>
    <submittedName>
        <fullName evidence="2">Hydrolase</fullName>
    </submittedName>
</protein>
<sequence>MKTRNLALGAAALGLGGVAVGAGTNVAGIARGVLSSAPAVDDGPDDLLADPTAPRVQRRVISVDATTLNVEIYGPEPTAADTGDVIVAVHGWTCNTHYWNPQINHFAEKRTVVAYDQRGHGLSELGRRRPTIDTLGQDLDAVLGAVVPPGRRAILIGHSMGGMTIMSWAKQHPEKVSTTVSAVVLASTAAQAVVQNHLLIPEGLPRYSKPFVPAVSRLVTSASTPLPHGPFTSRVSQYVALGSSARASHVEFVDKMIMSCPPRARGRWGAAMGRLDVAAGLDALTVPTTVLVGTDDRLTPRRHADEMSEILRRRGSLRDEIVFDGVGHMSTIEAAGRVNAMLDEIVDEVMAPAVTSRISPSAGHQV</sequence>
<dbReference type="GO" id="GO:0016787">
    <property type="term" value="F:hydrolase activity"/>
    <property type="evidence" value="ECO:0007669"/>
    <property type="project" value="UniProtKB-KW"/>
</dbReference>
<dbReference type="PRINTS" id="PR00111">
    <property type="entry name" value="ABHYDROLASE"/>
</dbReference>
<feature type="domain" description="Serine aminopeptidase S33" evidence="1">
    <location>
        <begin position="85"/>
        <end position="330"/>
    </location>
</feature>
<dbReference type="InterPro" id="IPR000073">
    <property type="entry name" value="AB_hydrolase_1"/>
</dbReference>
<dbReference type="SUPFAM" id="SSF53474">
    <property type="entry name" value="alpha/beta-Hydrolases"/>
    <property type="match status" value="1"/>
</dbReference>
<evidence type="ECO:0000313" key="3">
    <source>
        <dbReference type="Proteomes" id="UP000005038"/>
    </source>
</evidence>
<comment type="caution">
    <text evidence="2">The sequence shown here is derived from an EMBL/GenBank/DDBJ whole genome shotgun (WGS) entry which is preliminary data.</text>
</comment>
<organism evidence="2 3">
    <name type="scientific">Gordonia otitidis (strain DSM 44809 / CCUG 52243 / JCM 12355 / NBRC 100426 / IFM 10032)</name>
    <dbReference type="NCBI Taxonomy" id="1108044"/>
    <lineage>
        <taxon>Bacteria</taxon>
        <taxon>Bacillati</taxon>
        <taxon>Actinomycetota</taxon>
        <taxon>Actinomycetes</taxon>
        <taxon>Mycobacteriales</taxon>
        <taxon>Gordoniaceae</taxon>
        <taxon>Gordonia</taxon>
    </lineage>
</organism>
<dbReference type="RefSeq" id="WP_007239155.1">
    <property type="nucleotide sequence ID" value="NZ_BAFB01000130.1"/>
</dbReference>
<keyword evidence="2" id="KW-0378">Hydrolase</keyword>
<gene>
    <name evidence="2" type="ORF">GOOTI_130_00200</name>
</gene>
<dbReference type="GO" id="GO:0016020">
    <property type="term" value="C:membrane"/>
    <property type="evidence" value="ECO:0007669"/>
    <property type="project" value="TreeGrafter"/>
</dbReference>
<dbReference type="Gene3D" id="3.40.50.1820">
    <property type="entry name" value="alpha/beta hydrolase"/>
    <property type="match status" value="1"/>
</dbReference>
<evidence type="ECO:0000259" key="1">
    <source>
        <dbReference type="Pfam" id="PF12146"/>
    </source>
</evidence>
<name>H5TN69_GORO1</name>